<protein>
    <recommendedName>
        <fullName evidence="1">RNase H type-1 domain-containing protein</fullName>
    </recommendedName>
</protein>
<dbReference type="Gene3D" id="3.30.420.10">
    <property type="entry name" value="Ribonuclease H-like superfamily/Ribonuclease H"/>
    <property type="match status" value="1"/>
</dbReference>
<dbReference type="EMBL" id="JADCNM010000003">
    <property type="protein sequence ID" value="KAG0490405.1"/>
    <property type="molecule type" value="Genomic_DNA"/>
</dbReference>
<organism evidence="2 3">
    <name type="scientific">Vanilla planifolia</name>
    <name type="common">Vanilla</name>
    <dbReference type="NCBI Taxonomy" id="51239"/>
    <lineage>
        <taxon>Eukaryota</taxon>
        <taxon>Viridiplantae</taxon>
        <taxon>Streptophyta</taxon>
        <taxon>Embryophyta</taxon>
        <taxon>Tracheophyta</taxon>
        <taxon>Spermatophyta</taxon>
        <taxon>Magnoliopsida</taxon>
        <taxon>Liliopsida</taxon>
        <taxon>Asparagales</taxon>
        <taxon>Orchidaceae</taxon>
        <taxon>Vanilloideae</taxon>
        <taxon>Vanilleae</taxon>
        <taxon>Vanilla</taxon>
    </lineage>
</organism>
<name>A0A835VB37_VANPL</name>
<dbReference type="InterPro" id="IPR002156">
    <property type="entry name" value="RNaseH_domain"/>
</dbReference>
<comment type="caution">
    <text evidence="2">The sequence shown here is derived from an EMBL/GenBank/DDBJ whole genome shotgun (WGS) entry which is preliminary data.</text>
</comment>
<proteinExistence type="predicted"/>
<gene>
    <name evidence="2" type="ORF">HPP92_007268</name>
</gene>
<reference evidence="2 3" key="1">
    <citation type="journal article" date="2020" name="Nat. Food">
        <title>A phased Vanilla planifolia genome enables genetic improvement of flavour and production.</title>
        <authorList>
            <person name="Hasing T."/>
            <person name="Tang H."/>
            <person name="Brym M."/>
            <person name="Khazi F."/>
            <person name="Huang T."/>
            <person name="Chambers A.H."/>
        </authorList>
    </citation>
    <scope>NUCLEOTIDE SEQUENCE [LARGE SCALE GENOMIC DNA]</scope>
    <source>
        <tissue evidence="2">Leaf</tissue>
    </source>
</reference>
<dbReference type="GO" id="GO:0004523">
    <property type="term" value="F:RNA-DNA hybrid ribonuclease activity"/>
    <property type="evidence" value="ECO:0007669"/>
    <property type="project" value="InterPro"/>
</dbReference>
<dbReference type="InterPro" id="IPR036397">
    <property type="entry name" value="RNaseH_sf"/>
</dbReference>
<dbReference type="AlphaFoldDB" id="A0A835VB37"/>
<dbReference type="GO" id="GO:0003676">
    <property type="term" value="F:nucleic acid binding"/>
    <property type="evidence" value="ECO:0007669"/>
    <property type="project" value="InterPro"/>
</dbReference>
<evidence type="ECO:0000313" key="3">
    <source>
        <dbReference type="Proteomes" id="UP000639772"/>
    </source>
</evidence>
<accession>A0A835VB37</accession>
<evidence type="ECO:0000313" key="2">
    <source>
        <dbReference type="EMBL" id="KAG0490405.1"/>
    </source>
</evidence>
<dbReference type="SUPFAM" id="SSF53098">
    <property type="entry name" value="Ribonuclease H-like"/>
    <property type="match status" value="1"/>
</dbReference>
<dbReference type="Pfam" id="PF13456">
    <property type="entry name" value="RVT_3"/>
    <property type="match status" value="1"/>
</dbReference>
<sequence length="152" mass="16879">MIHCDVAISDDLAEVGFIIRDHWGKPLLVGGKWFSTSCESMELQAILEALDVVRCSFPQFHAIEIHTDSALAAQEMHCMLQCPPEGGFLSTAIVHAPNLVVLRVVHVRRECNAPVDWAARTACLGDYAWGRGMPLLKPLLKLLLDDFLFDPL</sequence>
<dbReference type="InterPro" id="IPR012337">
    <property type="entry name" value="RNaseH-like_sf"/>
</dbReference>
<feature type="domain" description="RNase H type-1" evidence="1">
    <location>
        <begin position="9"/>
        <end position="121"/>
    </location>
</feature>
<dbReference type="Proteomes" id="UP000639772">
    <property type="component" value="Chromosome 3"/>
</dbReference>
<evidence type="ECO:0000259" key="1">
    <source>
        <dbReference type="Pfam" id="PF13456"/>
    </source>
</evidence>
<dbReference type="OrthoDB" id="588006at2759"/>